<keyword evidence="2" id="KW-1185">Reference proteome</keyword>
<protein>
    <submittedName>
        <fullName evidence="1">Uncharacterized protein</fullName>
    </submittedName>
</protein>
<comment type="caution">
    <text evidence="1">The sequence shown here is derived from an EMBL/GenBank/DDBJ whole genome shotgun (WGS) entry which is preliminary data.</text>
</comment>
<reference evidence="1 2" key="1">
    <citation type="journal article" date="2022" name="Allergy">
        <title>Genome assembly and annotation of Periplaneta americana reveal a comprehensive cockroach allergen profile.</title>
        <authorList>
            <person name="Wang L."/>
            <person name="Xiong Q."/>
            <person name="Saelim N."/>
            <person name="Wang L."/>
            <person name="Nong W."/>
            <person name="Wan A.T."/>
            <person name="Shi M."/>
            <person name="Liu X."/>
            <person name="Cao Q."/>
            <person name="Hui J.H.L."/>
            <person name="Sookrung N."/>
            <person name="Leung T.F."/>
            <person name="Tungtrongchitr A."/>
            <person name="Tsui S.K.W."/>
        </authorList>
    </citation>
    <scope>NUCLEOTIDE SEQUENCE [LARGE SCALE GENOMIC DNA]</scope>
    <source>
        <strain evidence="1">PWHHKU_190912</strain>
    </source>
</reference>
<organism evidence="1 2">
    <name type="scientific">Periplaneta americana</name>
    <name type="common">American cockroach</name>
    <name type="synonym">Blatta americana</name>
    <dbReference type="NCBI Taxonomy" id="6978"/>
    <lineage>
        <taxon>Eukaryota</taxon>
        <taxon>Metazoa</taxon>
        <taxon>Ecdysozoa</taxon>
        <taxon>Arthropoda</taxon>
        <taxon>Hexapoda</taxon>
        <taxon>Insecta</taxon>
        <taxon>Pterygota</taxon>
        <taxon>Neoptera</taxon>
        <taxon>Polyneoptera</taxon>
        <taxon>Dictyoptera</taxon>
        <taxon>Blattodea</taxon>
        <taxon>Blattoidea</taxon>
        <taxon>Blattidae</taxon>
        <taxon>Blattinae</taxon>
        <taxon>Periplaneta</taxon>
    </lineage>
</organism>
<dbReference type="Proteomes" id="UP001148838">
    <property type="component" value="Unassembled WGS sequence"/>
</dbReference>
<evidence type="ECO:0000313" key="1">
    <source>
        <dbReference type="EMBL" id="KAJ4438329.1"/>
    </source>
</evidence>
<name>A0ABQ8SVU8_PERAM</name>
<proteinExistence type="predicted"/>
<sequence length="123" mass="13846">MAGLCEGGNEPPGSLKAIFEKTVYYELKMHCDILSSFRMERRKNTIPLITNRIAQPLSGRIHPEENRDSPVHGPGRQTAGMTMQLSQCIPLLDVSKKQWKLLHENLGSTTLHRQVRDAVQLAL</sequence>
<dbReference type="EMBL" id="JAJSOF020000019">
    <property type="protein sequence ID" value="KAJ4438329.1"/>
    <property type="molecule type" value="Genomic_DNA"/>
</dbReference>
<accession>A0ABQ8SVU8</accession>
<gene>
    <name evidence="1" type="ORF">ANN_14271</name>
</gene>
<evidence type="ECO:0000313" key="2">
    <source>
        <dbReference type="Proteomes" id="UP001148838"/>
    </source>
</evidence>